<evidence type="ECO:0000313" key="3">
    <source>
        <dbReference type="Proteomes" id="UP000324194"/>
    </source>
</evidence>
<dbReference type="EMBL" id="LR699119">
    <property type="protein sequence ID" value="VVC75351.1"/>
    <property type="molecule type" value="Genomic_DNA"/>
</dbReference>
<protein>
    <submittedName>
        <fullName evidence="2">Uncharacterized protein</fullName>
    </submittedName>
</protein>
<feature type="compositionally biased region" description="Basic and acidic residues" evidence="1">
    <location>
        <begin position="266"/>
        <end position="303"/>
    </location>
</feature>
<organism evidence="2 3">
    <name type="scientific">Aquicella siphonis</name>
    <dbReference type="NCBI Taxonomy" id="254247"/>
    <lineage>
        <taxon>Bacteria</taxon>
        <taxon>Pseudomonadati</taxon>
        <taxon>Pseudomonadota</taxon>
        <taxon>Gammaproteobacteria</taxon>
        <taxon>Legionellales</taxon>
        <taxon>Coxiellaceae</taxon>
        <taxon>Aquicella</taxon>
    </lineage>
</organism>
<evidence type="ECO:0000313" key="2">
    <source>
        <dbReference type="EMBL" id="VVC75351.1"/>
    </source>
</evidence>
<gene>
    <name evidence="2" type="ORF">AQUSIP_06410</name>
</gene>
<keyword evidence="3" id="KW-1185">Reference proteome</keyword>
<dbReference type="RefSeq" id="WP_148338596.1">
    <property type="nucleotide sequence ID" value="NZ_LR699119.1"/>
</dbReference>
<accession>A0A5E4PG52</accession>
<evidence type="ECO:0000256" key="1">
    <source>
        <dbReference type="SAM" id="MobiDB-lite"/>
    </source>
</evidence>
<name>A0A5E4PG52_9COXI</name>
<reference evidence="2 3" key="1">
    <citation type="submission" date="2019-08" db="EMBL/GenBank/DDBJ databases">
        <authorList>
            <person name="Guy L."/>
        </authorList>
    </citation>
    <scope>NUCLEOTIDE SEQUENCE [LARGE SCALE GENOMIC DNA]</scope>
    <source>
        <strain evidence="2 3">SGT-108</strain>
    </source>
</reference>
<dbReference type="AlphaFoldDB" id="A0A5E4PG52"/>
<dbReference type="KEGG" id="asip:AQUSIP_06410"/>
<sequence>MVSPEEWNEAVKILAGALSIIKEEIGNYNYGVMGSGAYVLHGIKYDNPRDYPDDIDIATTHPRTTLETLESLHESGEITLKEEPDSGASVKRYKVTINTEKPFTVNVDLIHAEEFGIDSSILETKNDIQTTSLIETLKSIYHRPEHRVKDLIAFRDLIKNNMDTLQPLVNSPQFKKMFEHNINFRNAVKMMVDIFANPGKSKNDEYVDRAVASLLPSLTSEAKKIWDTEILLKQKEPHLAKNPQSLFDHHAQKSQAPAPKGPPSAAERRQARQARLERQKIEEEQRKAGKVEPGKSETKKMGY</sequence>
<proteinExistence type="predicted"/>
<dbReference type="Proteomes" id="UP000324194">
    <property type="component" value="Chromosome 1"/>
</dbReference>
<feature type="region of interest" description="Disordered" evidence="1">
    <location>
        <begin position="249"/>
        <end position="303"/>
    </location>
</feature>